<evidence type="ECO:0000256" key="1">
    <source>
        <dbReference type="ARBA" id="ARBA00023172"/>
    </source>
</evidence>
<gene>
    <name evidence="3" type="ORF">Dsi01nite_029680</name>
</gene>
<accession>A0A919PK08</accession>
<dbReference type="AlphaFoldDB" id="A0A919PK08"/>
<sequence length="156" mass="17414">MRLQDLHADHGLLRLLREKGGTMRWQPISLDLATSLTQHAAVRGAVLPTDPLLRYRNGNALTGRRYDELWRRIGAHLPWVATQGISTHWLRHTTLTWVERHFGYGVARAYAGHTDTTGPATTTYIRADLQAVATALAAMTGRPHPLAQPIDGRRVV</sequence>
<dbReference type="GO" id="GO:0015074">
    <property type="term" value="P:DNA integration"/>
    <property type="evidence" value="ECO:0007669"/>
    <property type="project" value="InterPro"/>
</dbReference>
<dbReference type="InterPro" id="IPR002104">
    <property type="entry name" value="Integrase_catalytic"/>
</dbReference>
<dbReference type="EMBL" id="BONQ01000047">
    <property type="protein sequence ID" value="GIG44927.1"/>
    <property type="molecule type" value="Genomic_DNA"/>
</dbReference>
<dbReference type="GO" id="GO:0003677">
    <property type="term" value="F:DNA binding"/>
    <property type="evidence" value="ECO:0007669"/>
    <property type="project" value="InterPro"/>
</dbReference>
<dbReference type="SUPFAM" id="SSF56349">
    <property type="entry name" value="DNA breaking-rejoining enzymes"/>
    <property type="match status" value="1"/>
</dbReference>
<organism evidence="3 4">
    <name type="scientific">Dactylosporangium siamense</name>
    <dbReference type="NCBI Taxonomy" id="685454"/>
    <lineage>
        <taxon>Bacteria</taxon>
        <taxon>Bacillati</taxon>
        <taxon>Actinomycetota</taxon>
        <taxon>Actinomycetes</taxon>
        <taxon>Micromonosporales</taxon>
        <taxon>Micromonosporaceae</taxon>
        <taxon>Dactylosporangium</taxon>
    </lineage>
</organism>
<dbReference type="GO" id="GO:0006310">
    <property type="term" value="P:DNA recombination"/>
    <property type="evidence" value="ECO:0007669"/>
    <property type="project" value="UniProtKB-KW"/>
</dbReference>
<dbReference type="InterPro" id="IPR011010">
    <property type="entry name" value="DNA_brk_join_enz"/>
</dbReference>
<comment type="caution">
    <text evidence="3">The sequence shown here is derived from an EMBL/GenBank/DDBJ whole genome shotgun (WGS) entry which is preliminary data.</text>
</comment>
<name>A0A919PK08_9ACTN</name>
<dbReference type="InterPro" id="IPR013762">
    <property type="entry name" value="Integrase-like_cat_sf"/>
</dbReference>
<dbReference type="Pfam" id="PF00589">
    <property type="entry name" value="Phage_integrase"/>
    <property type="match status" value="1"/>
</dbReference>
<keyword evidence="1" id="KW-0233">DNA recombination</keyword>
<proteinExistence type="predicted"/>
<protein>
    <recommendedName>
        <fullName evidence="2">Tyr recombinase domain-containing protein</fullName>
    </recommendedName>
</protein>
<evidence type="ECO:0000259" key="2">
    <source>
        <dbReference type="Pfam" id="PF00589"/>
    </source>
</evidence>
<dbReference type="Proteomes" id="UP000660611">
    <property type="component" value="Unassembled WGS sequence"/>
</dbReference>
<dbReference type="Gene3D" id="1.10.443.10">
    <property type="entry name" value="Intergrase catalytic core"/>
    <property type="match status" value="1"/>
</dbReference>
<keyword evidence="4" id="KW-1185">Reference proteome</keyword>
<evidence type="ECO:0000313" key="4">
    <source>
        <dbReference type="Proteomes" id="UP000660611"/>
    </source>
</evidence>
<reference evidence="3" key="1">
    <citation type="submission" date="2021-01" db="EMBL/GenBank/DDBJ databases">
        <title>Whole genome shotgun sequence of Dactylosporangium siamense NBRC 106093.</title>
        <authorList>
            <person name="Komaki H."/>
            <person name="Tamura T."/>
        </authorList>
    </citation>
    <scope>NUCLEOTIDE SEQUENCE</scope>
    <source>
        <strain evidence="3">NBRC 106093</strain>
    </source>
</reference>
<evidence type="ECO:0000313" key="3">
    <source>
        <dbReference type="EMBL" id="GIG44927.1"/>
    </source>
</evidence>
<feature type="domain" description="Tyr recombinase" evidence="2">
    <location>
        <begin position="1"/>
        <end position="117"/>
    </location>
</feature>